<dbReference type="EMBL" id="BSSD01000003">
    <property type="protein sequence ID" value="GLW91408.1"/>
    <property type="molecule type" value="Genomic_DNA"/>
</dbReference>
<organism evidence="2 3">
    <name type="scientific">Actinokineospora globicatena</name>
    <dbReference type="NCBI Taxonomy" id="103729"/>
    <lineage>
        <taxon>Bacteria</taxon>
        <taxon>Bacillati</taxon>
        <taxon>Actinomycetota</taxon>
        <taxon>Actinomycetes</taxon>
        <taxon>Pseudonocardiales</taxon>
        <taxon>Pseudonocardiaceae</taxon>
        <taxon>Actinokineospora</taxon>
    </lineage>
</organism>
<dbReference type="InterPro" id="IPR058711">
    <property type="entry name" value="SCO6045-like_C"/>
</dbReference>
<dbReference type="Pfam" id="PF26136">
    <property type="entry name" value="SCO6045_C"/>
    <property type="match status" value="1"/>
</dbReference>
<gene>
    <name evidence="2" type="ORF">Aglo03_22240</name>
</gene>
<dbReference type="RefSeq" id="WP_285610155.1">
    <property type="nucleotide sequence ID" value="NZ_BSSD01000003.1"/>
</dbReference>
<evidence type="ECO:0000313" key="2">
    <source>
        <dbReference type="EMBL" id="GLW91408.1"/>
    </source>
</evidence>
<reference evidence="2" key="1">
    <citation type="submission" date="2023-02" db="EMBL/GenBank/DDBJ databases">
        <title>Actinokineospora globicatena NBRC 15670.</title>
        <authorList>
            <person name="Ichikawa N."/>
            <person name="Sato H."/>
            <person name="Tonouchi N."/>
        </authorList>
    </citation>
    <scope>NUCLEOTIDE SEQUENCE</scope>
    <source>
        <strain evidence="2">NBRC 15670</strain>
    </source>
</reference>
<evidence type="ECO:0000313" key="3">
    <source>
        <dbReference type="Proteomes" id="UP001165042"/>
    </source>
</evidence>
<protein>
    <recommendedName>
        <fullName evidence="1">SCO6045-like C-terminal domain-containing protein</fullName>
    </recommendedName>
</protein>
<proteinExistence type="predicted"/>
<dbReference type="Proteomes" id="UP001165042">
    <property type="component" value="Unassembled WGS sequence"/>
</dbReference>
<name>A0A9W6QN33_9PSEU</name>
<dbReference type="AlphaFoldDB" id="A0A9W6QN33"/>
<keyword evidence="3" id="KW-1185">Reference proteome</keyword>
<evidence type="ECO:0000259" key="1">
    <source>
        <dbReference type="Pfam" id="PF26136"/>
    </source>
</evidence>
<sequence>MSREEVAAAQGELLRALLAGGSPPAGFDPGAIRVEAAALLGKRRRIVREIDPGTAEELGDRFAELFAEYALANPRRDGSRFREDAVAFAAWATERGHLRRARRRWWRRSG</sequence>
<feature type="domain" description="SCO6045-like C-terminal" evidence="1">
    <location>
        <begin position="7"/>
        <end position="93"/>
    </location>
</feature>
<accession>A0A9W6QN33</accession>
<comment type="caution">
    <text evidence="2">The sequence shown here is derived from an EMBL/GenBank/DDBJ whole genome shotgun (WGS) entry which is preliminary data.</text>
</comment>